<dbReference type="PANTHER" id="PTHR43435:SF4">
    <property type="entry name" value="FGGY CARBOHYDRATE KINASE DOMAIN-CONTAINING PROTEIN"/>
    <property type="match status" value="1"/>
</dbReference>
<dbReference type="InterPro" id="IPR018484">
    <property type="entry name" value="FGGY_N"/>
</dbReference>
<keyword evidence="2" id="KW-0808">Transferase</keyword>
<proteinExistence type="inferred from homology"/>
<protein>
    <submittedName>
        <fullName evidence="6">Ribulokinase</fullName>
    </submittedName>
</protein>
<evidence type="ECO:0000313" key="7">
    <source>
        <dbReference type="Proteomes" id="UP000030853"/>
    </source>
</evidence>
<dbReference type="CDD" id="cd07782">
    <property type="entry name" value="ASKHA_NBD_FGGY_D-RBK"/>
    <property type="match status" value="1"/>
</dbReference>
<comment type="similarity">
    <text evidence="1">Belongs to the FGGY kinase family.</text>
</comment>
<dbReference type="PANTHER" id="PTHR43435">
    <property type="entry name" value="RIBULOKINASE"/>
    <property type="match status" value="1"/>
</dbReference>
<dbReference type="GO" id="GO:0019150">
    <property type="term" value="F:D-ribulokinase activity"/>
    <property type="evidence" value="ECO:0007669"/>
    <property type="project" value="TreeGrafter"/>
</dbReference>
<organism evidence="6 7">
    <name type="scientific">Pantoea rodasii</name>
    <dbReference type="NCBI Taxonomy" id="1076549"/>
    <lineage>
        <taxon>Bacteria</taxon>
        <taxon>Pseudomonadati</taxon>
        <taxon>Pseudomonadota</taxon>
        <taxon>Gammaproteobacteria</taxon>
        <taxon>Enterobacterales</taxon>
        <taxon>Erwiniaceae</taxon>
        <taxon>Pantoea</taxon>
    </lineage>
</organism>
<keyword evidence="3 6" id="KW-0418">Kinase</keyword>
<evidence type="ECO:0000256" key="3">
    <source>
        <dbReference type="ARBA" id="ARBA00022777"/>
    </source>
</evidence>
<dbReference type="Proteomes" id="UP000030853">
    <property type="component" value="Unassembled WGS sequence"/>
</dbReference>
<accession>A0A0B1RE85</accession>
<dbReference type="RefSeq" id="WP_039328378.1">
    <property type="nucleotide sequence ID" value="NZ_JTJJ01000014.1"/>
</dbReference>
<evidence type="ECO:0000259" key="4">
    <source>
        <dbReference type="Pfam" id="PF00370"/>
    </source>
</evidence>
<dbReference type="FunFam" id="3.30.420.40:FF:000101">
    <property type="entry name" value="FGGY carbohydrate kinase domain-containing protein"/>
    <property type="match status" value="1"/>
</dbReference>
<sequence>MSNEKYLIGVDVGSASARAGVFDRAGNLLGHAKQRITTFRAHGNVVEQSANEIWQAVSHCIREAIATAAIDPATVAGIGFDATCSLVAIDDNGHPLPVSPQGDAERNIIVWMDHRATQQADAINATAHPVLDYVGGRISPEMEMPKLLWLKTHNPQTFQQAAHFFDLTDYLSWRATGDTARSSCTVTCKWNYLAHEQRWDADYFNVIGLPEFAQENFARIGQRIVEPGTPCGNGLTTQAAADFGLPVGTPIAAGLIDAHAGGVGTLGADGRPEEKLAYVFGTSSCTMTPTHEAAFVPGVWGPYYSAMVPGLWLSEGGQSAAGAAIDRLLEMHPAAVIAQQAADAAGLSLPVYLAEQARQNAPSDSETVRLVEGLHIVPEFAGNRAPFGDPYARAVICGLGMDNDVASLISLYIAGLCSLGYGLRQIIEAQTSKGIVTRSIVISGGAGQHPLVRQLLADSCQLPVQSTLCPEPVLLGSAILAATASGLYSDVTSAMQSMTTQENSWHPEPLVSALHHHRYDAFKLLQSTARNIRQQED</sequence>
<dbReference type="InterPro" id="IPR006003">
    <property type="entry name" value="FGGY_RbtK-like"/>
</dbReference>
<dbReference type="GO" id="GO:0019321">
    <property type="term" value="P:pentose metabolic process"/>
    <property type="evidence" value="ECO:0007669"/>
    <property type="project" value="TreeGrafter"/>
</dbReference>
<dbReference type="NCBIfam" id="TIGR01315">
    <property type="entry name" value="5C_CHO_kinase"/>
    <property type="match status" value="1"/>
</dbReference>
<dbReference type="PIRSF" id="PIRSF000538">
    <property type="entry name" value="GlpK"/>
    <property type="match status" value="1"/>
</dbReference>
<feature type="domain" description="Carbohydrate kinase FGGY C-terminal" evidence="5">
    <location>
        <begin position="276"/>
        <end position="484"/>
    </location>
</feature>
<dbReference type="Pfam" id="PF02782">
    <property type="entry name" value="FGGY_C"/>
    <property type="match status" value="1"/>
</dbReference>
<comment type="caution">
    <text evidence="6">The sequence shown here is derived from an EMBL/GenBank/DDBJ whole genome shotgun (WGS) entry which is preliminary data.</text>
</comment>
<dbReference type="AlphaFoldDB" id="A0A0B1RE85"/>
<reference evidence="6 7" key="1">
    <citation type="submission" date="2014-11" db="EMBL/GenBank/DDBJ databases">
        <title>Genome sequencing of Pantoea rodasii ND03.</title>
        <authorList>
            <person name="Muhamad Yunos N.Y."/>
            <person name="Chan K.-G."/>
        </authorList>
    </citation>
    <scope>NUCLEOTIDE SEQUENCE [LARGE SCALE GENOMIC DNA]</scope>
    <source>
        <strain evidence="6 7">ND03</strain>
    </source>
</reference>
<gene>
    <name evidence="6" type="ORF">QU24_03095</name>
</gene>
<dbReference type="InterPro" id="IPR000577">
    <property type="entry name" value="Carb_kinase_FGGY"/>
</dbReference>
<feature type="domain" description="Carbohydrate kinase FGGY N-terminal" evidence="4">
    <location>
        <begin position="6"/>
        <end position="264"/>
    </location>
</feature>
<dbReference type="Gene3D" id="1.20.58.2240">
    <property type="match status" value="1"/>
</dbReference>
<dbReference type="Pfam" id="PF00370">
    <property type="entry name" value="FGGY_N"/>
    <property type="match status" value="1"/>
</dbReference>
<evidence type="ECO:0000313" key="6">
    <source>
        <dbReference type="EMBL" id="KHJ69507.1"/>
    </source>
</evidence>
<dbReference type="GO" id="GO:0005737">
    <property type="term" value="C:cytoplasm"/>
    <property type="evidence" value="ECO:0007669"/>
    <property type="project" value="TreeGrafter"/>
</dbReference>
<name>A0A0B1RE85_9GAMM</name>
<dbReference type="InterPro" id="IPR018485">
    <property type="entry name" value="FGGY_C"/>
</dbReference>
<dbReference type="InterPro" id="IPR043129">
    <property type="entry name" value="ATPase_NBD"/>
</dbReference>
<dbReference type="Gene3D" id="3.30.420.40">
    <property type="match status" value="1"/>
</dbReference>
<evidence type="ECO:0000256" key="2">
    <source>
        <dbReference type="ARBA" id="ARBA00022679"/>
    </source>
</evidence>
<evidence type="ECO:0000259" key="5">
    <source>
        <dbReference type="Pfam" id="PF02782"/>
    </source>
</evidence>
<dbReference type="SUPFAM" id="SSF53067">
    <property type="entry name" value="Actin-like ATPase domain"/>
    <property type="match status" value="2"/>
</dbReference>
<dbReference type="EMBL" id="JTJJ01000014">
    <property type="protein sequence ID" value="KHJ69507.1"/>
    <property type="molecule type" value="Genomic_DNA"/>
</dbReference>
<evidence type="ECO:0000256" key="1">
    <source>
        <dbReference type="ARBA" id="ARBA00009156"/>
    </source>
</evidence>